<dbReference type="Proteomes" id="UP000269265">
    <property type="component" value="Unassembled WGS sequence"/>
</dbReference>
<evidence type="ECO:0000256" key="2">
    <source>
        <dbReference type="SAM" id="Phobius"/>
    </source>
</evidence>
<proteinExistence type="predicted"/>
<dbReference type="OrthoDB" id="6945649at2"/>
<dbReference type="EMBL" id="RSED01000016">
    <property type="protein sequence ID" value="RRS03027.1"/>
    <property type="molecule type" value="Genomic_DNA"/>
</dbReference>
<dbReference type="Pfam" id="PF10947">
    <property type="entry name" value="DUF2628"/>
    <property type="match status" value="1"/>
</dbReference>
<keyword evidence="2" id="KW-0812">Transmembrane</keyword>
<evidence type="ECO:0000313" key="3">
    <source>
        <dbReference type="EMBL" id="RRS03027.1"/>
    </source>
</evidence>
<keyword evidence="2" id="KW-1133">Transmembrane helix</keyword>
<sequence>MNQPGSFATTSARASEQPGHADIQSLPVPESWKHKFLLIAKAGGPKLPNLKALSFGERFKISFNILGFLLGPLYYLAKGMWKKALSYFGAGLLFLVLAGAALDLVGQGKVADALGYGLAALFGVRANIDYYKKMVLGENGWW</sequence>
<organism evidence="3 4">
    <name type="scientific">Aquabacterium soli</name>
    <dbReference type="NCBI Taxonomy" id="2493092"/>
    <lineage>
        <taxon>Bacteria</taxon>
        <taxon>Pseudomonadati</taxon>
        <taxon>Pseudomonadota</taxon>
        <taxon>Betaproteobacteria</taxon>
        <taxon>Burkholderiales</taxon>
        <taxon>Aquabacterium</taxon>
    </lineage>
</organism>
<reference evidence="3 4" key="1">
    <citation type="submission" date="2018-12" db="EMBL/GenBank/DDBJ databases">
        <title>The whole draft genome of Aquabacterium sp. SJQ9.</title>
        <authorList>
            <person name="Sun L."/>
            <person name="Gao X."/>
            <person name="Chen W."/>
            <person name="Huang K."/>
        </authorList>
    </citation>
    <scope>NUCLEOTIDE SEQUENCE [LARGE SCALE GENOMIC DNA]</scope>
    <source>
        <strain evidence="3 4">SJQ9</strain>
    </source>
</reference>
<dbReference type="InterPro" id="IPR024399">
    <property type="entry name" value="DUF2628"/>
</dbReference>
<gene>
    <name evidence="3" type="ORF">EIP75_17970</name>
</gene>
<feature type="compositionally biased region" description="Polar residues" evidence="1">
    <location>
        <begin position="1"/>
        <end position="14"/>
    </location>
</feature>
<comment type="caution">
    <text evidence="3">The sequence shown here is derived from an EMBL/GenBank/DDBJ whole genome shotgun (WGS) entry which is preliminary data.</text>
</comment>
<evidence type="ECO:0000256" key="1">
    <source>
        <dbReference type="SAM" id="MobiDB-lite"/>
    </source>
</evidence>
<keyword evidence="2" id="KW-0472">Membrane</keyword>
<protein>
    <submittedName>
        <fullName evidence="3">DUF2628 domain-containing protein</fullName>
    </submittedName>
</protein>
<keyword evidence="4" id="KW-1185">Reference proteome</keyword>
<name>A0A426V7V7_9BURK</name>
<feature type="region of interest" description="Disordered" evidence="1">
    <location>
        <begin position="1"/>
        <end position="20"/>
    </location>
</feature>
<feature type="transmembrane region" description="Helical" evidence="2">
    <location>
        <begin position="84"/>
        <end position="104"/>
    </location>
</feature>
<dbReference type="AlphaFoldDB" id="A0A426V7V7"/>
<accession>A0A426V7V7</accession>
<feature type="transmembrane region" description="Helical" evidence="2">
    <location>
        <begin position="59"/>
        <end position="77"/>
    </location>
</feature>
<evidence type="ECO:0000313" key="4">
    <source>
        <dbReference type="Proteomes" id="UP000269265"/>
    </source>
</evidence>